<protein>
    <submittedName>
        <fullName evidence="2">Uncharacterized protein</fullName>
    </submittedName>
</protein>
<dbReference type="Pfam" id="PF07942">
    <property type="entry name" value="CARME"/>
    <property type="match status" value="1"/>
</dbReference>
<evidence type="ECO:0000256" key="1">
    <source>
        <dbReference type="SAM" id="Phobius"/>
    </source>
</evidence>
<keyword evidence="1" id="KW-0472">Membrane</keyword>
<evidence type="ECO:0000313" key="3">
    <source>
        <dbReference type="Proteomes" id="UP001338582"/>
    </source>
</evidence>
<evidence type="ECO:0000313" key="2">
    <source>
        <dbReference type="EMBL" id="WPK24872.1"/>
    </source>
</evidence>
<keyword evidence="3" id="KW-1185">Reference proteome</keyword>
<keyword evidence="1" id="KW-1133">Transmembrane helix</keyword>
<reference evidence="2 3" key="1">
    <citation type="submission" date="2023-10" db="EMBL/GenBank/DDBJ databases">
        <title>Draft Genome Sequence of Candida saopaulonensis from a very Premature Infant with Sepsis.</title>
        <authorList>
            <person name="Ning Y."/>
            <person name="Dai R."/>
            <person name="Xiao M."/>
            <person name="Xu Y."/>
            <person name="Yan Q."/>
            <person name="Zhang L."/>
        </authorList>
    </citation>
    <scope>NUCLEOTIDE SEQUENCE [LARGE SCALE GENOMIC DNA]</scope>
    <source>
        <strain evidence="2 3">19XY460</strain>
    </source>
</reference>
<dbReference type="Proteomes" id="UP001338582">
    <property type="component" value="Chromosome 2"/>
</dbReference>
<feature type="transmembrane region" description="Helical" evidence="1">
    <location>
        <begin position="36"/>
        <end position="58"/>
    </location>
</feature>
<keyword evidence="1" id="KW-0812">Transmembrane</keyword>
<name>A0AAX4H8M0_9ASCO</name>
<organism evidence="2 3">
    <name type="scientific">Australozyma saopauloensis</name>
    <dbReference type="NCBI Taxonomy" id="291208"/>
    <lineage>
        <taxon>Eukaryota</taxon>
        <taxon>Fungi</taxon>
        <taxon>Dikarya</taxon>
        <taxon>Ascomycota</taxon>
        <taxon>Saccharomycotina</taxon>
        <taxon>Pichiomycetes</taxon>
        <taxon>Metschnikowiaceae</taxon>
        <taxon>Australozyma</taxon>
    </lineage>
</organism>
<dbReference type="InterPro" id="IPR012901">
    <property type="entry name" value="CARME"/>
</dbReference>
<dbReference type="PANTHER" id="PTHR12303">
    <property type="entry name" value="CARNOSINE N-METHYLTRANSFERASE"/>
    <property type="match status" value="1"/>
</dbReference>
<proteinExistence type="predicted"/>
<dbReference type="SMART" id="SM01296">
    <property type="entry name" value="N2227"/>
    <property type="match status" value="1"/>
</dbReference>
<accession>A0AAX4H8M0</accession>
<dbReference type="EMBL" id="CP138895">
    <property type="protein sequence ID" value="WPK24872.1"/>
    <property type="molecule type" value="Genomic_DNA"/>
</dbReference>
<dbReference type="AlphaFoldDB" id="A0AAX4H8M0"/>
<dbReference type="RefSeq" id="XP_062877255.1">
    <property type="nucleotide sequence ID" value="XM_063021185.1"/>
</dbReference>
<dbReference type="GeneID" id="88173234"/>
<dbReference type="PANTHER" id="PTHR12303:SF11">
    <property type="entry name" value="AER338CP"/>
    <property type="match status" value="1"/>
</dbReference>
<dbReference type="KEGG" id="asau:88173234"/>
<sequence>MTTNPPDSDLLLLSLVSGAALYLVVGLVTPRGSPVPVLVAVFVFSNMLSRTTFFQTLVRKTRLAIDKREWALPWIALEPIGVFTENSAFAALPKLLQLELLQAISSLEDYASNSRKTNDRRRSLFRLMSWRQQKLCDEAGYSRKLKEIDASIGKNQAVFSAIADAAKKNYGISYKDSSAMIKQKATKSTSSSNYRVVESMGHFIRDWADSKETSPLVNYIFKHLDDIIPKDEVEKTCIIVPGSGLGRVAHEIASHQKYGAVHAVEFSGLMHCCNQFVYEAASKSKHVLVPYANSTSNYLTSDAQFREVEFPAATTKPSNLHLHLDDFCAFQVPEAQKYENVVIVSVFFIDTAENILDYFDQINQLSAPSRKSKTKNGYWINVGPLKYGSAARAELNGDEIAHIRKSMGWRDIDTTNTLESPEAINKNGLLPYITDEKSLWQGFYGVTMWCTAHKDNLRKRN</sequence>
<gene>
    <name evidence="2" type="ORF">PUMCH_002169</name>
</gene>
<dbReference type="GO" id="GO:0008757">
    <property type="term" value="F:S-adenosylmethionine-dependent methyltransferase activity"/>
    <property type="evidence" value="ECO:0007669"/>
    <property type="project" value="InterPro"/>
</dbReference>